<dbReference type="InterPro" id="IPR003661">
    <property type="entry name" value="HisK_dim/P_dom"/>
</dbReference>
<evidence type="ECO:0000256" key="1">
    <source>
        <dbReference type="ARBA" id="ARBA00000085"/>
    </source>
</evidence>
<dbReference type="SMART" id="SM00388">
    <property type="entry name" value="HisKA"/>
    <property type="match status" value="1"/>
</dbReference>
<evidence type="ECO:0000259" key="11">
    <source>
        <dbReference type="PROSITE" id="PS50112"/>
    </source>
</evidence>
<dbReference type="PRINTS" id="PR00344">
    <property type="entry name" value="BCTRLSENSOR"/>
</dbReference>
<comment type="caution">
    <text evidence="12">The sequence shown here is derived from an EMBL/GenBank/DDBJ whole genome shotgun (WGS) entry which is preliminary data.</text>
</comment>
<dbReference type="EC" id="2.7.13.3" evidence="2"/>
<dbReference type="Proteomes" id="UP001165492">
    <property type="component" value="Unassembled WGS sequence"/>
</dbReference>
<evidence type="ECO:0000256" key="7">
    <source>
        <dbReference type="ARBA" id="ARBA00022840"/>
    </source>
</evidence>
<evidence type="ECO:0000256" key="5">
    <source>
        <dbReference type="ARBA" id="ARBA00022741"/>
    </source>
</evidence>
<dbReference type="SUPFAM" id="SSF55874">
    <property type="entry name" value="ATPase domain of HSP90 chaperone/DNA topoisomerase II/histidine kinase"/>
    <property type="match status" value="1"/>
</dbReference>
<dbReference type="InterPro" id="IPR003594">
    <property type="entry name" value="HATPase_dom"/>
</dbReference>
<keyword evidence="3" id="KW-0597">Phosphoprotein</keyword>
<dbReference type="CDD" id="cd00082">
    <property type="entry name" value="HisKA"/>
    <property type="match status" value="1"/>
</dbReference>
<dbReference type="InterPro" id="IPR013656">
    <property type="entry name" value="PAS_4"/>
</dbReference>
<dbReference type="PANTHER" id="PTHR43065">
    <property type="entry name" value="SENSOR HISTIDINE KINASE"/>
    <property type="match status" value="1"/>
</dbReference>
<dbReference type="SMART" id="SM00091">
    <property type="entry name" value="PAS"/>
    <property type="match status" value="1"/>
</dbReference>
<dbReference type="RefSeq" id="WP_229533538.1">
    <property type="nucleotide sequence ID" value="NZ_JAJHJB010000001.1"/>
</dbReference>
<accession>A0ABS8HLF7</accession>
<evidence type="ECO:0000256" key="9">
    <source>
        <dbReference type="SAM" id="Coils"/>
    </source>
</evidence>
<dbReference type="PROSITE" id="PS50112">
    <property type="entry name" value="PAS"/>
    <property type="match status" value="1"/>
</dbReference>
<dbReference type="CDD" id="cd00075">
    <property type="entry name" value="HATPase"/>
    <property type="match status" value="1"/>
</dbReference>
<dbReference type="Pfam" id="PF00512">
    <property type="entry name" value="HisKA"/>
    <property type="match status" value="1"/>
</dbReference>
<dbReference type="InterPro" id="IPR000014">
    <property type="entry name" value="PAS"/>
</dbReference>
<feature type="domain" description="PAS" evidence="11">
    <location>
        <begin position="56"/>
        <end position="127"/>
    </location>
</feature>
<dbReference type="SMART" id="SM00387">
    <property type="entry name" value="HATPase_c"/>
    <property type="match status" value="1"/>
</dbReference>
<comment type="catalytic activity">
    <reaction evidence="1">
        <text>ATP + protein L-histidine = ADP + protein N-phospho-L-histidine.</text>
        <dbReference type="EC" id="2.7.13.3"/>
    </reaction>
</comment>
<evidence type="ECO:0000256" key="8">
    <source>
        <dbReference type="ARBA" id="ARBA00023012"/>
    </source>
</evidence>
<dbReference type="PROSITE" id="PS50109">
    <property type="entry name" value="HIS_KIN"/>
    <property type="match status" value="1"/>
</dbReference>
<name>A0ABS8HLF7_9FIRM</name>
<keyword evidence="6" id="KW-0418">Kinase</keyword>
<keyword evidence="9" id="KW-0175">Coiled coil</keyword>
<dbReference type="Gene3D" id="3.30.565.10">
    <property type="entry name" value="Histidine kinase-like ATPase, C-terminal domain"/>
    <property type="match status" value="1"/>
</dbReference>
<dbReference type="Pfam" id="PF02518">
    <property type="entry name" value="HATPase_c"/>
    <property type="match status" value="1"/>
</dbReference>
<evidence type="ECO:0000259" key="10">
    <source>
        <dbReference type="PROSITE" id="PS50109"/>
    </source>
</evidence>
<dbReference type="NCBIfam" id="TIGR00229">
    <property type="entry name" value="sensory_box"/>
    <property type="match status" value="1"/>
</dbReference>
<organism evidence="12 13">
    <name type="scientific">Pelosinus baikalensis</name>
    <dbReference type="NCBI Taxonomy" id="2892015"/>
    <lineage>
        <taxon>Bacteria</taxon>
        <taxon>Bacillati</taxon>
        <taxon>Bacillota</taxon>
        <taxon>Negativicutes</taxon>
        <taxon>Selenomonadales</taxon>
        <taxon>Sporomusaceae</taxon>
        <taxon>Pelosinus</taxon>
    </lineage>
</organism>
<evidence type="ECO:0000256" key="6">
    <source>
        <dbReference type="ARBA" id="ARBA00022777"/>
    </source>
</evidence>
<dbReference type="InterPro" id="IPR004358">
    <property type="entry name" value="Sig_transdc_His_kin-like_C"/>
</dbReference>
<dbReference type="InterPro" id="IPR005467">
    <property type="entry name" value="His_kinase_dom"/>
</dbReference>
<keyword evidence="4" id="KW-0808">Transferase</keyword>
<keyword evidence="7" id="KW-0067">ATP-binding</keyword>
<dbReference type="CDD" id="cd00130">
    <property type="entry name" value="PAS"/>
    <property type="match status" value="2"/>
</dbReference>
<dbReference type="Pfam" id="PF08448">
    <property type="entry name" value="PAS_4"/>
    <property type="match status" value="2"/>
</dbReference>
<keyword evidence="5" id="KW-0547">Nucleotide-binding</keyword>
<evidence type="ECO:0000256" key="4">
    <source>
        <dbReference type="ARBA" id="ARBA00022679"/>
    </source>
</evidence>
<evidence type="ECO:0000313" key="12">
    <source>
        <dbReference type="EMBL" id="MCC5464017.1"/>
    </source>
</evidence>
<dbReference type="SUPFAM" id="SSF47384">
    <property type="entry name" value="Homodimeric domain of signal transducing histidine kinase"/>
    <property type="match status" value="1"/>
</dbReference>
<dbReference type="InterPro" id="IPR036890">
    <property type="entry name" value="HATPase_C_sf"/>
</dbReference>
<dbReference type="Gene3D" id="1.10.287.130">
    <property type="match status" value="1"/>
</dbReference>
<proteinExistence type="predicted"/>
<evidence type="ECO:0000313" key="13">
    <source>
        <dbReference type="Proteomes" id="UP001165492"/>
    </source>
</evidence>
<dbReference type="PANTHER" id="PTHR43065:SF46">
    <property type="entry name" value="C4-DICARBOXYLATE TRANSPORT SENSOR PROTEIN DCTB"/>
    <property type="match status" value="1"/>
</dbReference>
<evidence type="ECO:0000256" key="3">
    <source>
        <dbReference type="ARBA" id="ARBA00022553"/>
    </source>
</evidence>
<feature type="coiled-coil region" evidence="9">
    <location>
        <begin position="1"/>
        <end position="28"/>
    </location>
</feature>
<protein>
    <recommendedName>
        <fullName evidence="2">histidine kinase</fullName>
        <ecNumber evidence="2">2.7.13.3</ecNumber>
    </recommendedName>
</protein>
<keyword evidence="8" id="KW-0902">Two-component regulatory system</keyword>
<dbReference type="Gene3D" id="3.30.450.20">
    <property type="entry name" value="PAS domain"/>
    <property type="match status" value="2"/>
</dbReference>
<evidence type="ECO:0000256" key="2">
    <source>
        <dbReference type="ARBA" id="ARBA00012438"/>
    </source>
</evidence>
<sequence length="517" mass="59238">MNDQRKSKKQLIEELISLRQQLAKWNAAPTPSCPHRSMDEPQRSSALPLTPHTCLWEGEFKSLVENSPDAIIRFDKDLRFLYANKVALKVMGIPLASCLGKTVSELKLPRKYYKLWKTQVETIFTTKQQAKFEAEFTISKEHHFYYHARLVPEFCPDGSVVSVLCTLRNIDEFKKTELELRASEFRNHKLLSSLPDFLFYLTNEGVYLDYHVTNPNLLYKPHNSRIGKHLTEVLPAKQAQQFISEIKRAIKSGKMESIEYQLPINDTICSMEARIMTYDKNSVLVIVRDITELKHLRQELTRLDQLNLVGEMAATIGHEVRNPMTSVRGFLQFLSYKEECHNFKNYFQLMMEELDRANSIISDFLSLAKNKQVKLEIQNLNTIIKTIAPLLQSNAIISNKSLHLDLNPIPDLPLDSKEIRQLLLNLVNNALDAMPPHRNITIKSFMEKGQVILAVQDEGTGIPPELIEKLGTPFLTTKEKGTGLGLAVCYRIVARHKAIIEIDTCSHGTTFFIKFNQ</sequence>
<dbReference type="EMBL" id="JAJHJB010000001">
    <property type="protein sequence ID" value="MCC5464017.1"/>
    <property type="molecule type" value="Genomic_DNA"/>
</dbReference>
<dbReference type="SUPFAM" id="SSF55785">
    <property type="entry name" value="PYP-like sensor domain (PAS domain)"/>
    <property type="match status" value="2"/>
</dbReference>
<dbReference type="InterPro" id="IPR035965">
    <property type="entry name" value="PAS-like_dom_sf"/>
</dbReference>
<dbReference type="InterPro" id="IPR036097">
    <property type="entry name" value="HisK_dim/P_sf"/>
</dbReference>
<gene>
    <name evidence="12" type="ORF">LMF89_01415</name>
</gene>
<keyword evidence="13" id="KW-1185">Reference proteome</keyword>
<reference evidence="12" key="1">
    <citation type="submission" date="2021-11" db="EMBL/GenBank/DDBJ databases">
        <title>Description of a new species Pelosinus isolated from the bottom sediments of Lake Baikal.</title>
        <authorList>
            <person name="Zakharyuk A."/>
        </authorList>
    </citation>
    <scope>NUCLEOTIDE SEQUENCE</scope>
    <source>
        <strain evidence="12">Bkl1</strain>
    </source>
</reference>
<feature type="domain" description="Histidine kinase" evidence="10">
    <location>
        <begin position="315"/>
        <end position="517"/>
    </location>
</feature>